<accession>A0A0F6YH58</accession>
<dbReference type="AlphaFoldDB" id="A0A0F6YH58"/>
<dbReference type="EMBL" id="CP011125">
    <property type="protein sequence ID" value="AKF05516.1"/>
    <property type="molecule type" value="Genomic_DNA"/>
</dbReference>
<gene>
    <name evidence="1" type="ORF">DB32_002665</name>
</gene>
<evidence type="ECO:0000313" key="2">
    <source>
        <dbReference type="Proteomes" id="UP000034883"/>
    </source>
</evidence>
<proteinExistence type="predicted"/>
<name>A0A0F6YH58_9BACT</name>
<reference evidence="1 2" key="1">
    <citation type="submission" date="2015-03" db="EMBL/GenBank/DDBJ databases">
        <title>Genome assembly of Sandaracinus amylolyticus DSM 53668.</title>
        <authorList>
            <person name="Sharma G."/>
            <person name="Subramanian S."/>
        </authorList>
    </citation>
    <scope>NUCLEOTIDE SEQUENCE [LARGE SCALE GENOMIC DNA]</scope>
    <source>
        <strain evidence="1 2">DSM 53668</strain>
    </source>
</reference>
<dbReference type="STRING" id="927083.DB32_002665"/>
<evidence type="ECO:0008006" key="3">
    <source>
        <dbReference type="Google" id="ProtNLM"/>
    </source>
</evidence>
<dbReference type="Proteomes" id="UP000034883">
    <property type="component" value="Chromosome"/>
</dbReference>
<sequence>MLVLAVAIPHRAQTQDTPPPQRTEAELRTLLDGAWFLSTPERTGQQRIDAAIERAVGEMNFFLQGVTRDQLREKTPLNRRIDLDFLADGRISCVFDSRFTYTTRPGVAQPFTLPDGAAVDVTQHFRDGRLEQYFGHSLGRRWNHYAVSPDGRTMTVTATQQGPMMPVPVHFTLEYQKRS</sequence>
<evidence type="ECO:0000313" key="1">
    <source>
        <dbReference type="EMBL" id="AKF05516.1"/>
    </source>
</evidence>
<dbReference type="KEGG" id="samy:DB32_002665"/>
<organism evidence="1 2">
    <name type="scientific">Sandaracinus amylolyticus</name>
    <dbReference type="NCBI Taxonomy" id="927083"/>
    <lineage>
        <taxon>Bacteria</taxon>
        <taxon>Pseudomonadati</taxon>
        <taxon>Myxococcota</taxon>
        <taxon>Polyangia</taxon>
        <taxon>Polyangiales</taxon>
        <taxon>Sandaracinaceae</taxon>
        <taxon>Sandaracinus</taxon>
    </lineage>
</organism>
<keyword evidence="2" id="KW-1185">Reference proteome</keyword>
<protein>
    <recommendedName>
        <fullName evidence="3">DUF1579 domain-containing protein</fullName>
    </recommendedName>
</protein>